<dbReference type="InterPro" id="IPR036188">
    <property type="entry name" value="FAD/NAD-bd_sf"/>
</dbReference>
<dbReference type="SUPFAM" id="SSF51905">
    <property type="entry name" value="FAD/NAD(P)-binding domain"/>
    <property type="match status" value="1"/>
</dbReference>
<accession>A0A239I0N5</accession>
<dbReference type="AlphaFoldDB" id="A0A239I0N5"/>
<keyword evidence="2" id="KW-1185">Reference proteome</keyword>
<gene>
    <name evidence="1" type="ORF">SAMN06265795_10856</name>
</gene>
<evidence type="ECO:0008006" key="3">
    <source>
        <dbReference type="Google" id="ProtNLM"/>
    </source>
</evidence>
<proteinExistence type="predicted"/>
<protein>
    <recommendedName>
        <fullName evidence="3">Pyridine nucleotide-disulphide oxidoreductase</fullName>
    </recommendedName>
</protein>
<dbReference type="Gene3D" id="3.50.50.60">
    <property type="entry name" value="FAD/NAD(P)-binding domain"/>
    <property type="match status" value="1"/>
</dbReference>
<evidence type="ECO:0000313" key="2">
    <source>
        <dbReference type="Proteomes" id="UP000198284"/>
    </source>
</evidence>
<evidence type="ECO:0000313" key="1">
    <source>
        <dbReference type="EMBL" id="SNS87210.1"/>
    </source>
</evidence>
<dbReference type="Proteomes" id="UP000198284">
    <property type="component" value="Unassembled WGS sequence"/>
</dbReference>
<dbReference type="EMBL" id="FZOT01000008">
    <property type="protein sequence ID" value="SNS87210.1"/>
    <property type="molecule type" value="Genomic_DNA"/>
</dbReference>
<organism evidence="1 2">
    <name type="scientific">Noviherbaspirillum humi</name>
    <dbReference type="NCBI Taxonomy" id="1688639"/>
    <lineage>
        <taxon>Bacteria</taxon>
        <taxon>Pseudomonadati</taxon>
        <taxon>Pseudomonadota</taxon>
        <taxon>Betaproteobacteria</taxon>
        <taxon>Burkholderiales</taxon>
        <taxon>Oxalobacteraceae</taxon>
        <taxon>Noviherbaspirillum</taxon>
    </lineage>
</organism>
<name>A0A239I0N5_9BURK</name>
<reference evidence="1 2" key="1">
    <citation type="submission" date="2017-06" db="EMBL/GenBank/DDBJ databases">
        <authorList>
            <person name="Kim H.J."/>
            <person name="Triplett B.A."/>
        </authorList>
    </citation>
    <scope>NUCLEOTIDE SEQUENCE [LARGE SCALE GENOMIC DNA]</scope>
    <source>
        <strain evidence="1 2">U15</strain>
    </source>
</reference>
<sequence>MHTSVPGLYAAGDVVSGLNQIAVATGQAAIAATAIHNSLQASVINPTVVYAGTSFT</sequence>